<reference evidence="1" key="1">
    <citation type="submission" date="2022-10" db="EMBL/GenBank/DDBJ databases">
        <title>Fusarium specimens isolated from Avocado Roots.</title>
        <authorList>
            <person name="Stajich J."/>
            <person name="Roper C."/>
            <person name="Heimlech-Rivalta G."/>
        </authorList>
    </citation>
    <scope>NUCLEOTIDE SEQUENCE</scope>
    <source>
        <strain evidence="1">CF00143</strain>
    </source>
</reference>
<proteinExistence type="predicted"/>
<gene>
    <name evidence="1" type="ORF">NW766_008857</name>
</gene>
<evidence type="ECO:0000313" key="2">
    <source>
        <dbReference type="Proteomes" id="UP001152130"/>
    </source>
</evidence>
<dbReference type="EMBL" id="JAPDHF010000013">
    <property type="protein sequence ID" value="KAJ4009734.1"/>
    <property type="molecule type" value="Genomic_DNA"/>
</dbReference>
<protein>
    <submittedName>
        <fullName evidence="1">Uncharacterized protein</fullName>
    </submittedName>
</protein>
<accession>A0A9W8U7V5</accession>
<organism evidence="1 2">
    <name type="scientific">Fusarium irregulare</name>
    <dbReference type="NCBI Taxonomy" id="2494466"/>
    <lineage>
        <taxon>Eukaryota</taxon>
        <taxon>Fungi</taxon>
        <taxon>Dikarya</taxon>
        <taxon>Ascomycota</taxon>
        <taxon>Pezizomycotina</taxon>
        <taxon>Sordariomycetes</taxon>
        <taxon>Hypocreomycetidae</taxon>
        <taxon>Hypocreales</taxon>
        <taxon>Nectriaceae</taxon>
        <taxon>Fusarium</taxon>
        <taxon>Fusarium incarnatum-equiseti species complex</taxon>
    </lineage>
</organism>
<dbReference type="Proteomes" id="UP001152130">
    <property type="component" value="Unassembled WGS sequence"/>
</dbReference>
<keyword evidence="2" id="KW-1185">Reference proteome</keyword>
<name>A0A9W8U7V5_9HYPO</name>
<sequence>MDVTNDILLARLVFGTGLGPNDEPFTSRIVRLDDAKSEAQEVFFAHSDSWEAMGMKVLRVRRSTSTVFDNAEKLVQHATVVERALKSELDLPKTPKLVEATILYGELDPSNQDMAIAHVGPITITIQQDMPSSWVKTGPSSGMAEDFLRRFYGERKFDCLRSCYSRWDLVEVSHPFSEPMEHYPWITKDTRTSADRWLCFYSLQPSELLVRRVASSDEGVHISGPLVSSNITGDLLVAPEHRMSLKFIVWI</sequence>
<comment type="caution">
    <text evidence="1">The sequence shown here is derived from an EMBL/GenBank/DDBJ whole genome shotgun (WGS) entry which is preliminary data.</text>
</comment>
<dbReference type="AlphaFoldDB" id="A0A9W8U7V5"/>
<evidence type="ECO:0000313" key="1">
    <source>
        <dbReference type="EMBL" id="KAJ4009734.1"/>
    </source>
</evidence>
<dbReference type="OrthoDB" id="5025817at2759"/>